<evidence type="ECO:0000259" key="14">
    <source>
        <dbReference type="Pfam" id="PF18962"/>
    </source>
</evidence>
<evidence type="ECO:0000256" key="7">
    <source>
        <dbReference type="ARBA" id="ARBA00022729"/>
    </source>
</evidence>
<keyword evidence="9" id="KW-0862">Zinc</keyword>
<protein>
    <submittedName>
        <fullName evidence="15">Metallopeptidase</fullName>
    </submittedName>
</protein>
<evidence type="ECO:0000256" key="11">
    <source>
        <dbReference type="ARBA" id="ARBA00023145"/>
    </source>
</evidence>
<dbReference type="GO" id="GO:0004222">
    <property type="term" value="F:metalloendopeptidase activity"/>
    <property type="evidence" value="ECO:0007669"/>
    <property type="project" value="InterPro"/>
</dbReference>
<dbReference type="Gene3D" id="3.50.30.30">
    <property type="match status" value="1"/>
</dbReference>
<dbReference type="Pfam" id="PF18962">
    <property type="entry name" value="Por_Secre_tail"/>
    <property type="match status" value="1"/>
</dbReference>
<evidence type="ECO:0000256" key="10">
    <source>
        <dbReference type="ARBA" id="ARBA00023049"/>
    </source>
</evidence>
<dbReference type="Pfam" id="PF02128">
    <property type="entry name" value="Peptidase_M36"/>
    <property type="match status" value="1"/>
</dbReference>
<keyword evidence="11" id="KW-0865">Zymogen</keyword>
<dbReference type="Gene3D" id="3.10.170.10">
    <property type="match status" value="1"/>
</dbReference>
<dbReference type="GO" id="GO:0005615">
    <property type="term" value="C:extracellular space"/>
    <property type="evidence" value="ECO:0007669"/>
    <property type="project" value="InterPro"/>
</dbReference>
<dbReference type="EMBL" id="QFRJ01000009">
    <property type="protein sequence ID" value="PWH85054.1"/>
    <property type="molecule type" value="Genomic_DNA"/>
</dbReference>
<evidence type="ECO:0000313" key="15">
    <source>
        <dbReference type="EMBL" id="PWH85054.1"/>
    </source>
</evidence>
<reference evidence="15 16" key="2">
    <citation type="submission" date="2018-05" db="EMBL/GenBank/DDBJ databases">
        <authorList>
            <person name="Lanie J.A."/>
            <person name="Ng W.-L."/>
            <person name="Kazmierczak K.M."/>
            <person name="Andrzejewski T.M."/>
            <person name="Davidsen T.M."/>
            <person name="Wayne K.J."/>
            <person name="Tettelin H."/>
            <person name="Glass J.I."/>
            <person name="Rusch D."/>
            <person name="Podicherti R."/>
            <person name="Tsui H.-C.T."/>
            <person name="Winkler M.E."/>
        </authorList>
    </citation>
    <scope>NUCLEOTIDE SEQUENCE [LARGE SCALE GENOMIC DNA]</scope>
    <source>
        <strain evidence="15 16">C305</strain>
    </source>
</reference>
<evidence type="ECO:0000256" key="1">
    <source>
        <dbReference type="ARBA" id="ARBA00001947"/>
    </source>
</evidence>
<dbReference type="CDD" id="cd04818">
    <property type="entry name" value="PA_subtilisin_1"/>
    <property type="match status" value="1"/>
</dbReference>
<evidence type="ECO:0000256" key="9">
    <source>
        <dbReference type="ARBA" id="ARBA00022833"/>
    </source>
</evidence>
<evidence type="ECO:0000256" key="12">
    <source>
        <dbReference type="SAM" id="SignalP"/>
    </source>
</evidence>
<dbReference type="SUPFAM" id="SSF52025">
    <property type="entry name" value="PA domain"/>
    <property type="match status" value="1"/>
</dbReference>
<feature type="chain" id="PRO_5015525654" evidence="12">
    <location>
        <begin position="25"/>
        <end position="986"/>
    </location>
</feature>
<keyword evidence="7 12" id="KW-0732">Signal</keyword>
<dbReference type="InterPro" id="IPR003137">
    <property type="entry name" value="PA_domain"/>
</dbReference>
<feature type="domain" description="Secretion system C-terminal sorting" evidence="14">
    <location>
        <begin position="912"/>
        <end position="982"/>
    </location>
</feature>
<evidence type="ECO:0000256" key="4">
    <source>
        <dbReference type="ARBA" id="ARBA00022525"/>
    </source>
</evidence>
<keyword evidence="10" id="KW-0482">Metalloprotease</keyword>
<dbReference type="InterPro" id="IPR001842">
    <property type="entry name" value="Peptidase_M36"/>
</dbReference>
<keyword evidence="8" id="KW-0378">Hydrolase</keyword>
<name>A0A2U2XB78_9FLAO</name>
<reference evidence="15 16" key="1">
    <citation type="submission" date="2018-05" db="EMBL/GenBank/DDBJ databases">
        <title>Brumimicrobium oceani sp. nov., isolated from coastal sediment.</title>
        <authorList>
            <person name="Kou Y."/>
        </authorList>
    </citation>
    <scope>NUCLEOTIDE SEQUENCE [LARGE SCALE GENOMIC DNA]</scope>
    <source>
        <strain evidence="15 16">C305</strain>
    </source>
</reference>
<feature type="domain" description="PA" evidence="13">
    <location>
        <begin position="461"/>
        <end position="537"/>
    </location>
</feature>
<gene>
    <name evidence="15" type="ORF">DIT68_11830</name>
</gene>
<comment type="cofactor">
    <cofactor evidence="1">
        <name>Zn(2+)</name>
        <dbReference type="ChEBI" id="CHEBI:29105"/>
    </cofactor>
</comment>
<keyword evidence="16" id="KW-1185">Reference proteome</keyword>
<keyword evidence="4" id="KW-0964">Secreted</keyword>
<comment type="similarity">
    <text evidence="3">Belongs to the peptidase M36 family.</text>
</comment>
<dbReference type="SUPFAM" id="SSF55486">
    <property type="entry name" value="Metalloproteases ('zincins'), catalytic domain"/>
    <property type="match status" value="1"/>
</dbReference>
<organism evidence="15 16">
    <name type="scientific">Brumimicrobium oceani</name>
    <dbReference type="NCBI Taxonomy" id="2100725"/>
    <lineage>
        <taxon>Bacteria</taxon>
        <taxon>Pseudomonadati</taxon>
        <taxon>Bacteroidota</taxon>
        <taxon>Flavobacteriia</taxon>
        <taxon>Flavobacteriales</taxon>
        <taxon>Crocinitomicaceae</taxon>
        <taxon>Brumimicrobium</taxon>
    </lineage>
</organism>
<evidence type="ECO:0000256" key="2">
    <source>
        <dbReference type="ARBA" id="ARBA00004613"/>
    </source>
</evidence>
<dbReference type="CDD" id="cd09596">
    <property type="entry name" value="M36"/>
    <property type="match status" value="1"/>
</dbReference>
<dbReference type="GO" id="GO:0008270">
    <property type="term" value="F:zinc ion binding"/>
    <property type="evidence" value="ECO:0007669"/>
    <property type="project" value="InterPro"/>
</dbReference>
<accession>A0A2U2XB78</accession>
<dbReference type="NCBIfam" id="TIGR04183">
    <property type="entry name" value="Por_Secre_tail"/>
    <property type="match status" value="1"/>
</dbReference>
<evidence type="ECO:0000259" key="13">
    <source>
        <dbReference type="Pfam" id="PF02225"/>
    </source>
</evidence>
<evidence type="ECO:0000256" key="8">
    <source>
        <dbReference type="ARBA" id="ARBA00022801"/>
    </source>
</evidence>
<comment type="subcellular location">
    <subcellularLocation>
        <location evidence="2">Secreted</location>
    </subcellularLocation>
</comment>
<dbReference type="InterPro" id="IPR026444">
    <property type="entry name" value="Secre_tail"/>
</dbReference>
<dbReference type="AlphaFoldDB" id="A0A2U2XB78"/>
<dbReference type="PANTHER" id="PTHR33478">
    <property type="entry name" value="EXTRACELLULAR METALLOPROTEINASE MEP"/>
    <property type="match status" value="1"/>
</dbReference>
<evidence type="ECO:0000256" key="5">
    <source>
        <dbReference type="ARBA" id="ARBA00022670"/>
    </source>
</evidence>
<dbReference type="NCBIfam" id="NF038113">
    <property type="entry name" value="T9SSA_dep_M36"/>
    <property type="match status" value="1"/>
</dbReference>
<sequence length="986" mass="106517">MKIFIQRISLLLFILPFFSFGQNADVILQQTLDENARKNGLTTTDIKNWKLVNHHNARKGNVGFYYVHQSSNDILVYNAISVIAIKDNEGFLTSNGFISDLENKIETSTATISAKDAIISAARNIGAENIGDIIELESNGDDNYVFEAKNLSVENITVDFKLFKVDEATVRAVWDLHIYQLDQKHWWSMRVDAQTGAVLDKMDWVLSCDINGKENHGASHANHNHRKVDFTQISSPTPGPRSGAGYNVFALPVESPIHGGRQLLIDPADLTASPYGWHDVDGVVGQEFTTTQGNNVYASEDRADTDVLGYMPDGGSTLNFDFPLDLTLAPIDYEDVAITNLFYMNNVMHDVWYHYGFDEASGNFQQNNYGNGGFDDDYVIAQAQDGGGMNNANMATGPDGYNPRMQMYLWSSADPDLLTVNSPSSISGIYSTKQAGFGPIVPVTPITSDIVIYDDASGDAMDGCQTAVNSAAINGKIVLVKRGGCSFVAKVENAELAGAVAVIVVNNVQGNIIAMGGTGAGIGIPSIMISLADGNSIINQIQGGTPVNATLQSPNGSNFFDGDFDNGIIAHEYGHGISTRLTGGADMAGCLGNIEQMGEGWSDWFGMMLTIEPGDLGTDGRGIGTFATGELTTGGGIRPLRYSTDFNINNATYATTNNSSISDPHGIGFVWATMLWDLNWAFINKYGFDPDVYTGTGGNNIAMQLVIDGLKLQGCYPGFVDGRDAILQADQIFNNGDNQCLIWNVFAKRGLGFSADQGSSDNRYDQVEAFDLPPNLSSAANTEVVNSCGDYTWSVSGQTYSASGNYVYAINNSTNCDSILTLDLTVEGINSQINYLNHGATLQADPAFTTYQWVDCDNGNAPIAGATNSTFTPTENGNYAVIVSSGNCSETSNCLRIDNVGLDNNAIDVVNIYPNPSKGNVEMSFSNTIEQANIRVFDMTGKIVQEFELVGAPQFSFFLKGGNGVYTIEMTKNNGDVYRKRISKIN</sequence>
<dbReference type="Pfam" id="PF02225">
    <property type="entry name" value="PA"/>
    <property type="match status" value="1"/>
</dbReference>
<dbReference type="InterPro" id="IPR050371">
    <property type="entry name" value="Fungal_virulence_M36"/>
</dbReference>
<feature type="signal peptide" evidence="12">
    <location>
        <begin position="1"/>
        <end position="24"/>
    </location>
</feature>
<proteinExistence type="inferred from homology"/>
<dbReference type="InterPro" id="IPR046450">
    <property type="entry name" value="PA_dom_sf"/>
</dbReference>
<dbReference type="Gene3D" id="1.10.390.10">
    <property type="entry name" value="Neutral Protease Domain 2"/>
    <property type="match status" value="1"/>
</dbReference>
<evidence type="ECO:0000256" key="6">
    <source>
        <dbReference type="ARBA" id="ARBA00022723"/>
    </source>
</evidence>
<evidence type="ECO:0000313" key="16">
    <source>
        <dbReference type="Proteomes" id="UP000245370"/>
    </source>
</evidence>
<dbReference type="Proteomes" id="UP000245370">
    <property type="component" value="Unassembled WGS sequence"/>
</dbReference>
<dbReference type="RefSeq" id="WP_109360017.1">
    <property type="nucleotide sequence ID" value="NZ_QFRJ01000009.1"/>
</dbReference>
<dbReference type="PANTHER" id="PTHR33478:SF1">
    <property type="entry name" value="EXTRACELLULAR METALLOPROTEINASE MEP"/>
    <property type="match status" value="1"/>
</dbReference>
<comment type="caution">
    <text evidence="15">The sequence shown here is derived from an EMBL/GenBank/DDBJ whole genome shotgun (WGS) entry which is preliminary data.</text>
</comment>
<keyword evidence="5" id="KW-0645">Protease</keyword>
<keyword evidence="6" id="KW-0479">Metal-binding</keyword>
<dbReference type="OrthoDB" id="5377264at2"/>
<dbReference type="InterPro" id="IPR027268">
    <property type="entry name" value="Peptidase_M4/M1_CTD_sf"/>
</dbReference>
<evidence type="ECO:0000256" key="3">
    <source>
        <dbReference type="ARBA" id="ARBA00006006"/>
    </source>
</evidence>
<dbReference type="GO" id="GO:0006508">
    <property type="term" value="P:proteolysis"/>
    <property type="evidence" value="ECO:0007669"/>
    <property type="project" value="UniProtKB-KW"/>
</dbReference>